<dbReference type="InterPro" id="IPR007332">
    <property type="entry name" value="DUF411"/>
</dbReference>
<name>A0A1Y1SGL2_9GAMM</name>
<dbReference type="EMBL" id="AQQV01000001">
    <property type="protein sequence ID" value="ORE88803.1"/>
    <property type="molecule type" value="Genomic_DNA"/>
</dbReference>
<dbReference type="STRING" id="1317117.ATO7_02970"/>
<keyword evidence="2" id="KW-1185">Reference proteome</keyword>
<dbReference type="Proteomes" id="UP000192342">
    <property type="component" value="Unassembled WGS sequence"/>
</dbReference>
<reference evidence="1 2" key="1">
    <citation type="submission" date="2013-04" db="EMBL/GenBank/DDBJ databases">
        <title>Oceanococcus atlanticus 22II-S10r2 Genome Sequencing.</title>
        <authorList>
            <person name="Lai Q."/>
            <person name="Li G."/>
            <person name="Shao Z."/>
        </authorList>
    </citation>
    <scope>NUCLEOTIDE SEQUENCE [LARGE SCALE GENOMIC DNA]</scope>
    <source>
        <strain evidence="1 2">22II-S10r2</strain>
    </source>
</reference>
<gene>
    <name evidence="1" type="ORF">ATO7_02970</name>
</gene>
<comment type="caution">
    <text evidence="1">The sequence shown here is derived from an EMBL/GenBank/DDBJ whole genome shotgun (WGS) entry which is preliminary data.</text>
</comment>
<evidence type="ECO:0000313" key="1">
    <source>
        <dbReference type="EMBL" id="ORE88803.1"/>
    </source>
</evidence>
<evidence type="ECO:0000313" key="2">
    <source>
        <dbReference type="Proteomes" id="UP000192342"/>
    </source>
</evidence>
<dbReference type="AlphaFoldDB" id="A0A1Y1SGL2"/>
<organism evidence="1 2">
    <name type="scientific">Oceanococcus atlanticus</name>
    <dbReference type="NCBI Taxonomy" id="1317117"/>
    <lineage>
        <taxon>Bacteria</taxon>
        <taxon>Pseudomonadati</taxon>
        <taxon>Pseudomonadota</taxon>
        <taxon>Gammaproteobacteria</taxon>
        <taxon>Chromatiales</taxon>
        <taxon>Oceanococcaceae</taxon>
        <taxon>Oceanococcus</taxon>
    </lineage>
</organism>
<proteinExistence type="predicted"/>
<sequence length="123" mass="13206">MVVYKSPTCGCCGKWVEHMRDNGFLVDVVEENDLTQRKRSLGVPAALGSCHTAVVDGYVIEGHVPAQDVHKLLAERPQGKGLAVPGMPAGSPGMEMGDRRDAYTVWMFNGEKPPQAFAQHGGG</sequence>
<accession>A0A1Y1SGL2</accession>
<protein>
    <submittedName>
        <fullName evidence="1">Metal-binding protein</fullName>
    </submittedName>
</protein>
<dbReference type="Pfam" id="PF04214">
    <property type="entry name" value="DUF411"/>
    <property type="match status" value="1"/>
</dbReference>